<dbReference type="Proteomes" id="UP001438707">
    <property type="component" value="Unassembled WGS sequence"/>
</dbReference>
<dbReference type="EMBL" id="JALJOS010000081">
    <property type="protein sequence ID" value="KAK9816285.1"/>
    <property type="molecule type" value="Genomic_DNA"/>
</dbReference>
<dbReference type="GO" id="GO:0016226">
    <property type="term" value="P:iron-sulfur cluster assembly"/>
    <property type="evidence" value="ECO:0007669"/>
    <property type="project" value="InterPro"/>
</dbReference>
<evidence type="ECO:0000256" key="5">
    <source>
        <dbReference type="ARBA" id="ARBA00023128"/>
    </source>
</evidence>
<dbReference type="GO" id="GO:0051537">
    <property type="term" value="F:2 iron, 2 sulfur cluster binding"/>
    <property type="evidence" value="ECO:0007669"/>
    <property type="project" value="TreeGrafter"/>
</dbReference>
<dbReference type="GO" id="GO:0120510">
    <property type="term" value="C:mitochondrial [4Fe-4S] assembly complex"/>
    <property type="evidence" value="ECO:0007669"/>
    <property type="project" value="UniProtKB-ARBA"/>
</dbReference>
<accession>A0AAW1Q273</accession>
<dbReference type="FunFam" id="2.60.300.12:FF:000006">
    <property type="entry name" value="Iron-sulfur cluster assembly 2 mitochondrial"/>
    <property type="match status" value="1"/>
</dbReference>
<sequence>MRGVLSHVCKALRQQAQAALPCSQHLTVSTQLQDTVRALCLVNQRVEVLVPGRTRFDWTAPFQTSTRRSALSLAAAQAQPEPQASFGDLVITDSAVERLQQLAGRSDATEAALRISVDSGGCSGFQYKFELDDQLRPNDRIFEQAGVRVVADTVSMEFLRGAVIDFTTDLIRSGFEVAENPNSKGGCGCGASFEPR</sequence>
<dbReference type="PANTHER" id="PTHR43011">
    <property type="entry name" value="IRON-SULFUR CLUSTER ASSEMBLY 2 HOMOLOG, MITOCHONDRIAL"/>
    <property type="match status" value="1"/>
</dbReference>
<dbReference type="InterPro" id="IPR000361">
    <property type="entry name" value="ATAP_core_dom"/>
</dbReference>
<organism evidence="7 8">
    <name type="scientific">Apatococcus lobatus</name>
    <dbReference type="NCBI Taxonomy" id="904363"/>
    <lineage>
        <taxon>Eukaryota</taxon>
        <taxon>Viridiplantae</taxon>
        <taxon>Chlorophyta</taxon>
        <taxon>core chlorophytes</taxon>
        <taxon>Trebouxiophyceae</taxon>
        <taxon>Chlorellales</taxon>
        <taxon>Chlorellaceae</taxon>
        <taxon>Apatococcus</taxon>
    </lineage>
</organism>
<evidence type="ECO:0000256" key="1">
    <source>
        <dbReference type="ARBA" id="ARBA00004173"/>
    </source>
</evidence>
<comment type="subcellular location">
    <subcellularLocation>
        <location evidence="1">Mitochondrion</location>
    </subcellularLocation>
</comment>
<keyword evidence="3" id="KW-0479">Metal-binding</keyword>
<evidence type="ECO:0000259" key="6">
    <source>
        <dbReference type="Pfam" id="PF01521"/>
    </source>
</evidence>
<protein>
    <recommendedName>
        <fullName evidence="6">Core domain-containing protein</fullName>
    </recommendedName>
</protein>
<dbReference type="Gene3D" id="2.60.300.12">
    <property type="entry name" value="HesB-like domain"/>
    <property type="match status" value="1"/>
</dbReference>
<dbReference type="NCBIfam" id="TIGR00049">
    <property type="entry name" value="iron-sulfur cluster assembly accessory protein"/>
    <property type="match status" value="1"/>
</dbReference>
<evidence type="ECO:0000256" key="3">
    <source>
        <dbReference type="ARBA" id="ARBA00022723"/>
    </source>
</evidence>
<dbReference type="GO" id="GO:0051539">
    <property type="term" value="F:4 iron, 4 sulfur cluster binding"/>
    <property type="evidence" value="ECO:0007669"/>
    <property type="project" value="TreeGrafter"/>
</dbReference>
<keyword evidence="5" id="KW-0496">Mitochondrion</keyword>
<keyword evidence="4" id="KW-0408">Iron</keyword>
<feature type="domain" description="Core" evidence="6">
    <location>
        <begin position="89"/>
        <end position="190"/>
    </location>
</feature>
<evidence type="ECO:0000313" key="8">
    <source>
        <dbReference type="Proteomes" id="UP001438707"/>
    </source>
</evidence>
<dbReference type="GO" id="GO:0005506">
    <property type="term" value="F:iron ion binding"/>
    <property type="evidence" value="ECO:0007669"/>
    <property type="project" value="TreeGrafter"/>
</dbReference>
<dbReference type="AlphaFoldDB" id="A0AAW1Q273"/>
<evidence type="ECO:0000256" key="4">
    <source>
        <dbReference type="ARBA" id="ARBA00023004"/>
    </source>
</evidence>
<dbReference type="PANTHER" id="PTHR43011:SF1">
    <property type="entry name" value="IRON-SULFUR CLUSTER ASSEMBLY 2 HOMOLOG, MITOCHONDRIAL"/>
    <property type="match status" value="1"/>
</dbReference>
<comment type="caution">
    <text evidence="7">The sequence shown here is derived from an EMBL/GenBank/DDBJ whole genome shotgun (WGS) entry which is preliminary data.</text>
</comment>
<dbReference type="Pfam" id="PF01521">
    <property type="entry name" value="Fe-S_biosyn"/>
    <property type="match status" value="1"/>
</dbReference>
<name>A0AAW1Q273_9CHLO</name>
<evidence type="ECO:0000313" key="7">
    <source>
        <dbReference type="EMBL" id="KAK9816285.1"/>
    </source>
</evidence>
<reference evidence="7 8" key="1">
    <citation type="journal article" date="2024" name="Nat. Commun.">
        <title>Phylogenomics reveals the evolutionary origins of lichenization in chlorophyte algae.</title>
        <authorList>
            <person name="Puginier C."/>
            <person name="Libourel C."/>
            <person name="Otte J."/>
            <person name="Skaloud P."/>
            <person name="Haon M."/>
            <person name="Grisel S."/>
            <person name="Petersen M."/>
            <person name="Berrin J.G."/>
            <person name="Delaux P.M."/>
            <person name="Dal Grande F."/>
            <person name="Keller J."/>
        </authorList>
    </citation>
    <scope>NUCLEOTIDE SEQUENCE [LARGE SCALE GENOMIC DNA]</scope>
    <source>
        <strain evidence="7 8">SAG 2145</strain>
    </source>
</reference>
<dbReference type="InterPro" id="IPR035903">
    <property type="entry name" value="HesB-like_dom_sf"/>
</dbReference>
<comment type="similarity">
    <text evidence="2">Belongs to the HesB/IscA family.</text>
</comment>
<gene>
    <name evidence="7" type="ORF">WJX74_004722</name>
</gene>
<dbReference type="SUPFAM" id="SSF89360">
    <property type="entry name" value="HesB-like domain"/>
    <property type="match status" value="1"/>
</dbReference>
<keyword evidence="8" id="KW-1185">Reference proteome</keyword>
<proteinExistence type="inferred from homology"/>
<dbReference type="InterPro" id="IPR016092">
    <property type="entry name" value="ATAP"/>
</dbReference>
<evidence type="ECO:0000256" key="2">
    <source>
        <dbReference type="ARBA" id="ARBA00006718"/>
    </source>
</evidence>